<dbReference type="OrthoDB" id="5343688at2759"/>
<name>U4LCF0_PYROM</name>
<proteinExistence type="predicted"/>
<dbReference type="Proteomes" id="UP000018144">
    <property type="component" value="Unassembled WGS sequence"/>
</dbReference>
<gene>
    <name evidence="1" type="ORF">PCON_07095</name>
</gene>
<sequence>METAVEVAKKRGCKKVVWSGENVHSFRCDDLPKVFNNRLDRGEEKAKKLLVELCKE</sequence>
<accession>U4LCF0</accession>
<protein>
    <submittedName>
        <fullName evidence="1">Uncharacterized protein</fullName>
    </submittedName>
</protein>
<dbReference type="EMBL" id="HF935354">
    <property type="protein sequence ID" value="CCX29769.1"/>
    <property type="molecule type" value="Genomic_DNA"/>
</dbReference>
<reference evidence="1 2" key="1">
    <citation type="journal article" date="2013" name="PLoS Genet.">
        <title>The genome and development-dependent transcriptomes of Pyronema confluens: a window into fungal evolution.</title>
        <authorList>
            <person name="Traeger S."/>
            <person name="Altegoer F."/>
            <person name="Freitag M."/>
            <person name="Gabaldon T."/>
            <person name="Kempken F."/>
            <person name="Kumar A."/>
            <person name="Marcet-Houben M."/>
            <person name="Poggeler S."/>
            <person name="Stajich J.E."/>
            <person name="Nowrousian M."/>
        </authorList>
    </citation>
    <scope>NUCLEOTIDE SEQUENCE [LARGE SCALE GENOMIC DNA]</scope>
    <source>
        <strain evidence="2">CBS 100304</strain>
        <tissue evidence="1">Vegetative mycelium</tissue>
    </source>
</reference>
<dbReference type="AlphaFoldDB" id="U4LCF0"/>
<evidence type="ECO:0000313" key="2">
    <source>
        <dbReference type="Proteomes" id="UP000018144"/>
    </source>
</evidence>
<evidence type="ECO:0000313" key="1">
    <source>
        <dbReference type="EMBL" id="CCX29769.1"/>
    </source>
</evidence>
<keyword evidence="2" id="KW-1185">Reference proteome</keyword>
<organism evidence="1 2">
    <name type="scientific">Pyronema omphalodes (strain CBS 100304)</name>
    <name type="common">Pyronema confluens</name>
    <dbReference type="NCBI Taxonomy" id="1076935"/>
    <lineage>
        <taxon>Eukaryota</taxon>
        <taxon>Fungi</taxon>
        <taxon>Dikarya</taxon>
        <taxon>Ascomycota</taxon>
        <taxon>Pezizomycotina</taxon>
        <taxon>Pezizomycetes</taxon>
        <taxon>Pezizales</taxon>
        <taxon>Pyronemataceae</taxon>
        <taxon>Pyronema</taxon>
    </lineage>
</organism>